<dbReference type="Proteomes" id="UP000664628">
    <property type="component" value="Unassembled WGS sequence"/>
</dbReference>
<evidence type="ECO:0000259" key="1">
    <source>
        <dbReference type="Pfam" id="PF01909"/>
    </source>
</evidence>
<gene>
    <name evidence="2" type="ORF">J2I46_26400</name>
</gene>
<reference evidence="2 3" key="1">
    <citation type="submission" date="2021-03" db="EMBL/GenBank/DDBJ databases">
        <title>Fibrella sp. HMF5405 genome sequencing and assembly.</title>
        <authorList>
            <person name="Kang H."/>
            <person name="Kim H."/>
            <person name="Bae S."/>
            <person name="Joh K."/>
        </authorList>
    </citation>
    <scope>NUCLEOTIDE SEQUENCE [LARGE SCALE GENOMIC DNA]</scope>
    <source>
        <strain evidence="2 3">HMF5405</strain>
    </source>
</reference>
<accession>A0ABS3JQ57</accession>
<feature type="domain" description="Polymerase nucleotidyl transferase" evidence="1">
    <location>
        <begin position="9"/>
        <end position="68"/>
    </location>
</feature>
<keyword evidence="3" id="KW-1185">Reference proteome</keyword>
<dbReference type="InterPro" id="IPR043519">
    <property type="entry name" value="NT_sf"/>
</dbReference>
<dbReference type="PANTHER" id="PTHR33933:SF1">
    <property type="entry name" value="PROTEIN ADENYLYLTRANSFERASE MNTA-RELATED"/>
    <property type="match status" value="1"/>
</dbReference>
<proteinExistence type="predicted"/>
<dbReference type="EMBL" id="JAFMYW010000010">
    <property type="protein sequence ID" value="MBO0952140.1"/>
    <property type="molecule type" value="Genomic_DNA"/>
</dbReference>
<organism evidence="2 3">
    <name type="scientific">Fibrella forsythiae</name>
    <dbReference type="NCBI Taxonomy" id="2817061"/>
    <lineage>
        <taxon>Bacteria</taxon>
        <taxon>Pseudomonadati</taxon>
        <taxon>Bacteroidota</taxon>
        <taxon>Cytophagia</taxon>
        <taxon>Cytophagales</taxon>
        <taxon>Spirosomataceae</taxon>
        <taxon>Fibrella</taxon>
    </lineage>
</organism>
<dbReference type="Pfam" id="PF01909">
    <property type="entry name" value="NTP_transf_2"/>
    <property type="match status" value="1"/>
</dbReference>
<dbReference type="RefSeq" id="WP_207332095.1">
    <property type="nucleotide sequence ID" value="NZ_JAFMYW010000010.1"/>
</dbReference>
<dbReference type="SUPFAM" id="SSF81301">
    <property type="entry name" value="Nucleotidyltransferase"/>
    <property type="match status" value="1"/>
</dbReference>
<dbReference type="Gene3D" id="3.30.460.10">
    <property type="entry name" value="Beta Polymerase, domain 2"/>
    <property type="match status" value="1"/>
</dbReference>
<sequence length="102" mass="12101">MTDAEFLQAVKRSVCEIDPQAEVWLFGSRARGDARPDSDWDFLVLTEKPVDRAFKYVVWDQLNELELSAERVISTRVWNRLHWKDMVVTDLYQNVQEDDKRL</sequence>
<evidence type="ECO:0000313" key="3">
    <source>
        <dbReference type="Proteomes" id="UP000664628"/>
    </source>
</evidence>
<protein>
    <submittedName>
        <fullName evidence="2">Nucleotidyltransferase domain-containing protein</fullName>
    </submittedName>
</protein>
<evidence type="ECO:0000313" key="2">
    <source>
        <dbReference type="EMBL" id="MBO0952140.1"/>
    </source>
</evidence>
<dbReference type="InterPro" id="IPR052548">
    <property type="entry name" value="Type_VII_TA_antitoxin"/>
</dbReference>
<dbReference type="CDD" id="cd05403">
    <property type="entry name" value="NT_KNTase_like"/>
    <property type="match status" value="1"/>
</dbReference>
<dbReference type="InterPro" id="IPR002934">
    <property type="entry name" value="Polymerase_NTP_transf_dom"/>
</dbReference>
<comment type="caution">
    <text evidence="2">The sequence shown here is derived from an EMBL/GenBank/DDBJ whole genome shotgun (WGS) entry which is preliminary data.</text>
</comment>
<dbReference type="PANTHER" id="PTHR33933">
    <property type="entry name" value="NUCLEOTIDYLTRANSFERASE"/>
    <property type="match status" value="1"/>
</dbReference>
<name>A0ABS3JQ57_9BACT</name>